<proteinExistence type="predicted"/>
<accession>A0A9D2PKX2</accession>
<reference evidence="2" key="2">
    <citation type="submission" date="2021-04" db="EMBL/GenBank/DDBJ databases">
        <authorList>
            <person name="Gilroy R."/>
        </authorList>
    </citation>
    <scope>NUCLEOTIDE SEQUENCE</scope>
    <source>
        <strain evidence="2">ChiBcec2-3848</strain>
    </source>
</reference>
<dbReference type="CDD" id="cd04301">
    <property type="entry name" value="NAT_SF"/>
    <property type="match status" value="1"/>
</dbReference>
<evidence type="ECO:0000259" key="1">
    <source>
        <dbReference type="PROSITE" id="PS51186"/>
    </source>
</evidence>
<dbReference type="InterPro" id="IPR016181">
    <property type="entry name" value="Acyl_CoA_acyltransferase"/>
</dbReference>
<dbReference type="GO" id="GO:0016747">
    <property type="term" value="F:acyltransferase activity, transferring groups other than amino-acyl groups"/>
    <property type="evidence" value="ECO:0007669"/>
    <property type="project" value="InterPro"/>
</dbReference>
<dbReference type="PANTHER" id="PTHR43451">
    <property type="entry name" value="ACETYLTRANSFERASE (GNAT) FAMILY PROTEIN"/>
    <property type="match status" value="1"/>
</dbReference>
<feature type="domain" description="N-acetyltransferase" evidence="1">
    <location>
        <begin position="1"/>
        <end position="151"/>
    </location>
</feature>
<dbReference type="SUPFAM" id="SSF55729">
    <property type="entry name" value="Acyl-CoA N-acyltransferases (Nat)"/>
    <property type="match status" value="1"/>
</dbReference>
<dbReference type="PROSITE" id="PS51186">
    <property type="entry name" value="GNAT"/>
    <property type="match status" value="1"/>
</dbReference>
<dbReference type="InterPro" id="IPR000182">
    <property type="entry name" value="GNAT_dom"/>
</dbReference>
<reference evidence="2" key="1">
    <citation type="journal article" date="2021" name="PeerJ">
        <title>Extensive microbial diversity within the chicken gut microbiome revealed by metagenomics and culture.</title>
        <authorList>
            <person name="Gilroy R."/>
            <person name="Ravi A."/>
            <person name="Getino M."/>
            <person name="Pursley I."/>
            <person name="Horton D.L."/>
            <person name="Alikhan N.F."/>
            <person name="Baker D."/>
            <person name="Gharbi K."/>
            <person name="Hall N."/>
            <person name="Watson M."/>
            <person name="Adriaenssens E.M."/>
            <person name="Foster-Nyarko E."/>
            <person name="Jarju S."/>
            <person name="Secka A."/>
            <person name="Antonio M."/>
            <person name="Oren A."/>
            <person name="Chaudhuri R.R."/>
            <person name="La Ragione R."/>
            <person name="Hildebrand F."/>
            <person name="Pallen M.J."/>
        </authorList>
    </citation>
    <scope>NUCLEOTIDE SEQUENCE</scope>
    <source>
        <strain evidence="2">ChiBcec2-3848</strain>
    </source>
</reference>
<dbReference type="InterPro" id="IPR052564">
    <property type="entry name" value="N-acetyltrans/Recomb-assoc"/>
</dbReference>
<keyword evidence="2" id="KW-0808">Transferase</keyword>
<dbReference type="AlphaFoldDB" id="A0A9D2PKX2"/>
<protein>
    <submittedName>
        <fullName evidence="2">GNAT family N-acetyltransferase</fullName>
        <ecNumber evidence="2">2.3.1.-</ecNumber>
    </submittedName>
</protein>
<keyword evidence="2" id="KW-0012">Acyltransferase</keyword>
<dbReference type="PANTHER" id="PTHR43451:SF1">
    <property type="entry name" value="ACETYLTRANSFERASE"/>
    <property type="match status" value="1"/>
</dbReference>
<dbReference type="Pfam" id="PF13673">
    <property type="entry name" value="Acetyltransf_10"/>
    <property type="match status" value="1"/>
</dbReference>
<dbReference type="EC" id="2.3.1.-" evidence="2"/>
<dbReference type="EMBL" id="DWVZ01000012">
    <property type="protein sequence ID" value="HJC62198.1"/>
    <property type="molecule type" value="Genomic_DNA"/>
</dbReference>
<name>A0A9D2PKX2_9FIRM</name>
<sequence length="166" mass="19415">MEIRRYQSSDLKEIETLFYQTVHRVNRADYREEQLDAWADGRIDENAWDRSFQEHITLVAVKDGRIAGFGDMDRTGYLDRLYVHWEEQRKGIASALCDRLEQEAASERIVTHASITAKPFFEKRGYRVVKEQEVIRKGVALTNYVMEKRGGFAGRIFLEGKDNDHL</sequence>
<organism evidence="2 3">
    <name type="scientific">Candidatus Blautia merdavium</name>
    <dbReference type="NCBI Taxonomy" id="2838494"/>
    <lineage>
        <taxon>Bacteria</taxon>
        <taxon>Bacillati</taxon>
        <taxon>Bacillota</taxon>
        <taxon>Clostridia</taxon>
        <taxon>Lachnospirales</taxon>
        <taxon>Lachnospiraceae</taxon>
        <taxon>Blautia</taxon>
    </lineage>
</organism>
<dbReference type="Gene3D" id="3.40.630.30">
    <property type="match status" value="1"/>
</dbReference>
<dbReference type="Proteomes" id="UP000823886">
    <property type="component" value="Unassembled WGS sequence"/>
</dbReference>
<gene>
    <name evidence="2" type="ORF">H9753_01075</name>
</gene>
<evidence type="ECO:0000313" key="3">
    <source>
        <dbReference type="Proteomes" id="UP000823886"/>
    </source>
</evidence>
<comment type="caution">
    <text evidence="2">The sequence shown here is derived from an EMBL/GenBank/DDBJ whole genome shotgun (WGS) entry which is preliminary data.</text>
</comment>
<evidence type="ECO:0000313" key="2">
    <source>
        <dbReference type="EMBL" id="HJC62198.1"/>
    </source>
</evidence>